<proteinExistence type="predicted"/>
<reference evidence="1" key="1">
    <citation type="journal article" date="2020" name="Nat. Genet.">
        <title>Genomic diversifications of five Gossypium allopolyploid species and their impact on cotton improvement.</title>
        <authorList>
            <person name="Chen Z.J."/>
            <person name="Sreedasyam A."/>
            <person name="Ando A."/>
            <person name="Song Q."/>
            <person name="De Santiago L.M."/>
            <person name="Hulse-Kemp A.M."/>
            <person name="Ding M."/>
            <person name="Ye W."/>
            <person name="Kirkbride R.C."/>
            <person name="Jenkins J."/>
            <person name="Plott C."/>
            <person name="Lovell J."/>
            <person name="Lin Y.M."/>
            <person name="Vaughn R."/>
            <person name="Liu B."/>
            <person name="Simpson S."/>
            <person name="Scheffler B.E."/>
            <person name="Wen L."/>
            <person name="Saski C.A."/>
            <person name="Grover C.E."/>
            <person name="Hu G."/>
            <person name="Conover J.L."/>
            <person name="Carlson J.W."/>
            <person name="Shu S."/>
            <person name="Boston L.B."/>
            <person name="Williams M."/>
            <person name="Peterson D.G."/>
            <person name="McGee K."/>
            <person name="Jones D.C."/>
            <person name="Wendel J.F."/>
            <person name="Stelly D.M."/>
            <person name="Grimwood J."/>
            <person name="Schmutz J."/>
        </authorList>
    </citation>
    <scope>NUCLEOTIDE SEQUENCE [LARGE SCALE GENOMIC DNA]</scope>
    <source>
        <strain evidence="1">cv. TM-1</strain>
    </source>
</reference>
<dbReference type="PaxDb" id="3635-A0A1U8NY13"/>
<accession>A0A1U8NY13</accession>
<name>A0A1U8NY13_GOSHI</name>
<evidence type="ECO:0000313" key="1">
    <source>
        <dbReference type="Proteomes" id="UP000818029"/>
    </source>
</evidence>
<dbReference type="AlphaFoldDB" id="A0A1U8NY13"/>
<dbReference type="Proteomes" id="UP000818029">
    <property type="component" value="Chromosome A02"/>
</dbReference>
<organism evidence="1 2">
    <name type="scientific">Gossypium hirsutum</name>
    <name type="common">Upland cotton</name>
    <name type="synonym">Gossypium mexicanum</name>
    <dbReference type="NCBI Taxonomy" id="3635"/>
    <lineage>
        <taxon>Eukaryota</taxon>
        <taxon>Viridiplantae</taxon>
        <taxon>Streptophyta</taxon>
        <taxon>Embryophyta</taxon>
        <taxon>Tracheophyta</taxon>
        <taxon>Spermatophyta</taxon>
        <taxon>Magnoliopsida</taxon>
        <taxon>eudicotyledons</taxon>
        <taxon>Gunneridae</taxon>
        <taxon>Pentapetalae</taxon>
        <taxon>rosids</taxon>
        <taxon>malvids</taxon>
        <taxon>Malvales</taxon>
        <taxon>Malvaceae</taxon>
        <taxon>Malvoideae</taxon>
        <taxon>Gossypium</taxon>
    </lineage>
</organism>
<keyword evidence="1" id="KW-1185">Reference proteome</keyword>
<dbReference type="KEGG" id="ghi:107952183"/>
<dbReference type="RefSeq" id="XP_016742953.1">
    <property type="nucleotide sequence ID" value="XM_016887464.1"/>
</dbReference>
<gene>
    <name evidence="2" type="primary">LOC107952183</name>
</gene>
<dbReference type="GeneID" id="107952183"/>
<protein>
    <submittedName>
        <fullName evidence="2">Uncharacterized protein</fullName>
    </submittedName>
</protein>
<evidence type="ECO:0000313" key="2">
    <source>
        <dbReference type="RefSeq" id="XP_016742953.1"/>
    </source>
</evidence>
<reference evidence="2" key="2">
    <citation type="submission" date="2025-08" db="UniProtKB">
        <authorList>
            <consortium name="RefSeq"/>
        </authorList>
    </citation>
    <scope>IDENTIFICATION</scope>
</reference>
<dbReference type="Pfam" id="PF14223">
    <property type="entry name" value="Retrotran_gag_2"/>
    <property type="match status" value="1"/>
</dbReference>
<sequence>MENNTISLSLQSVFNKDKLNGKNFLDWFSANASKADKDAYKKNLNDMLDIGCLMLSTMTLDLQKQHEDMVAYDMIQHLKELYERQERQERYETSRPLFQCKMVEGTSVGTHVLKIIGSIESLEKLGYPLGMKLATDVILQLFSDSFSQFVLNFNINEINKIFPQFLNMLRTTESNIKKARPKPILMVCKDKGKGKAKAETKPKDNGKA</sequence>